<organism evidence="2 3">
    <name type="scientific">Argiope bruennichi</name>
    <name type="common">Wasp spider</name>
    <name type="synonym">Aranea bruennichi</name>
    <dbReference type="NCBI Taxonomy" id="94029"/>
    <lineage>
        <taxon>Eukaryota</taxon>
        <taxon>Metazoa</taxon>
        <taxon>Ecdysozoa</taxon>
        <taxon>Arthropoda</taxon>
        <taxon>Chelicerata</taxon>
        <taxon>Arachnida</taxon>
        <taxon>Araneae</taxon>
        <taxon>Araneomorphae</taxon>
        <taxon>Entelegynae</taxon>
        <taxon>Araneoidea</taxon>
        <taxon>Araneidae</taxon>
        <taxon>Argiope</taxon>
    </lineage>
</organism>
<reference evidence="2" key="1">
    <citation type="journal article" date="2020" name="bioRxiv">
        <title>Chromosome-level reference genome of the European wasp spider Argiope bruennichi: a resource for studies on range expansion and evolutionary adaptation.</title>
        <authorList>
            <person name="Sheffer M.M."/>
            <person name="Hoppe A."/>
            <person name="Krehenwinkel H."/>
            <person name="Uhl G."/>
            <person name="Kuss A.W."/>
            <person name="Jensen L."/>
            <person name="Jensen C."/>
            <person name="Gillespie R.G."/>
            <person name="Hoff K.J."/>
            <person name="Prost S."/>
        </authorList>
    </citation>
    <scope>NUCLEOTIDE SEQUENCE</scope>
</reference>
<protein>
    <submittedName>
        <fullName evidence="2">Uncharacterized protein</fullName>
    </submittedName>
</protein>
<evidence type="ECO:0000313" key="2">
    <source>
        <dbReference type="EMBL" id="KAF8791029.1"/>
    </source>
</evidence>
<sequence length="69" mass="7440">MKKLVIPTTNVKNVFACVVIALLVAVGNGGAACCFIFLTPLLLVPIYAVYRNSWRIIQANAKSSDSKVD</sequence>
<comment type="caution">
    <text evidence="2">The sequence shown here is derived from an EMBL/GenBank/DDBJ whole genome shotgun (WGS) entry which is preliminary data.</text>
</comment>
<keyword evidence="1" id="KW-1133">Transmembrane helix</keyword>
<evidence type="ECO:0000256" key="1">
    <source>
        <dbReference type="SAM" id="Phobius"/>
    </source>
</evidence>
<dbReference type="Proteomes" id="UP000807504">
    <property type="component" value="Unassembled WGS sequence"/>
</dbReference>
<proteinExistence type="predicted"/>
<dbReference type="PROSITE" id="PS51257">
    <property type="entry name" value="PROKAR_LIPOPROTEIN"/>
    <property type="match status" value="1"/>
</dbReference>
<keyword evidence="3" id="KW-1185">Reference proteome</keyword>
<feature type="transmembrane region" description="Helical" evidence="1">
    <location>
        <begin position="20"/>
        <end position="50"/>
    </location>
</feature>
<name>A0A8T0FN72_ARGBR</name>
<gene>
    <name evidence="2" type="ORF">HNY73_005961</name>
</gene>
<dbReference type="EMBL" id="JABXBU010000011">
    <property type="protein sequence ID" value="KAF8791029.1"/>
    <property type="molecule type" value="Genomic_DNA"/>
</dbReference>
<keyword evidence="1" id="KW-0812">Transmembrane</keyword>
<evidence type="ECO:0000313" key="3">
    <source>
        <dbReference type="Proteomes" id="UP000807504"/>
    </source>
</evidence>
<dbReference type="AlphaFoldDB" id="A0A8T0FN72"/>
<keyword evidence="1" id="KW-0472">Membrane</keyword>
<reference evidence="2" key="2">
    <citation type="submission" date="2020-06" db="EMBL/GenBank/DDBJ databases">
        <authorList>
            <person name="Sheffer M."/>
        </authorList>
    </citation>
    <scope>NUCLEOTIDE SEQUENCE</scope>
</reference>
<accession>A0A8T0FN72</accession>